<dbReference type="PANTHER" id="PTHR42957">
    <property type="entry name" value="HELICASE MJ1565-RELATED"/>
    <property type="match status" value="1"/>
</dbReference>
<name>E3J1E7_PSEI1</name>
<dbReference type="Proteomes" id="UP000002484">
    <property type="component" value="Chromosome"/>
</dbReference>
<dbReference type="RefSeq" id="WP_013423586.1">
    <property type="nucleotide sequence ID" value="NC_014666.1"/>
</dbReference>
<feature type="compositionally biased region" description="Low complexity" evidence="1">
    <location>
        <begin position="1000"/>
        <end position="1016"/>
    </location>
</feature>
<reference evidence="3 4" key="1">
    <citation type="submission" date="2010-10" db="EMBL/GenBank/DDBJ databases">
        <title>Complete sequence of Frankia sp. EuI1c.</title>
        <authorList>
            <consortium name="US DOE Joint Genome Institute"/>
            <person name="Lucas S."/>
            <person name="Copeland A."/>
            <person name="Lapidus A."/>
            <person name="Cheng J.-F."/>
            <person name="Bruce D."/>
            <person name="Goodwin L."/>
            <person name="Pitluck S."/>
            <person name="Chertkov O."/>
            <person name="Detter J.C."/>
            <person name="Han C."/>
            <person name="Tapia R."/>
            <person name="Land M."/>
            <person name="Hauser L."/>
            <person name="Jeffries C."/>
            <person name="Kyrpides N."/>
            <person name="Ivanova N."/>
            <person name="Mikhailova N."/>
            <person name="Beauchemin N."/>
            <person name="Sen A."/>
            <person name="Sur S.A."/>
            <person name="Gtari M."/>
            <person name="Wall L."/>
            <person name="Tisa L."/>
            <person name="Woyke T."/>
        </authorList>
    </citation>
    <scope>NUCLEOTIDE SEQUENCE [LARGE SCALE GENOMIC DNA]</scope>
    <source>
        <strain evidence="4">DSM 45817 / CECT 9037 / EuI1c</strain>
    </source>
</reference>
<dbReference type="KEGG" id="fri:FraEuI1c_2432"/>
<feature type="region of interest" description="Disordered" evidence="1">
    <location>
        <begin position="777"/>
        <end position="829"/>
    </location>
</feature>
<feature type="region of interest" description="Disordered" evidence="1">
    <location>
        <begin position="406"/>
        <end position="446"/>
    </location>
</feature>
<protein>
    <submittedName>
        <fullName evidence="3">AAA ATPase</fullName>
    </submittedName>
</protein>
<sequence>MSGAGERAAFAALNLRWIRSFDGVWASAPWHVDGLHADAVRALSAAVRDAAAEPADNSPGLVLQGEAGTGKTHLLGWAREQVQTAGGYFFLVGPLGGGTPFWESVVGAIVDGLARPVDGGETQLRLFLRRLADVVGAAPAITAAVTGEAPLEPVHLKDLVVALRGHDRRLGGDCQDTLRALVLFGSDDLADEDVGRGYLQSMAEQFPNQRAERGMRAPAKPAAEIVRELSRLLALTGPTVIAVDQIDTALAPALPAAHAQPVLGGSPADPPGPREGEPEEGWAGQLVHEVADGLAGLRDLTTRTLCLVTCLPATWDLVAGRAVGPVTDRFRVLDPLGRIGAVGLAERLVARRFAPRYQLIGFVPPYPTWPVHPDALRAAVDETPRALLRRVDTHLRAGLAAGSFTELRAPGAATDPTSEPDRSGLASATPPIEPGPNGTGPDGPAARRLMVGLAELDVAWARLRSAVPGLAALTERNEDALVPDLLAAGLDAWLTELGPAGAAFSRDAQPSGRPALHARLRQVLAERTGAEAHWSFRAILTSQPRTALARLNAACAMSGLVGGIGAGAGGGARHPFAGPPGQRTLVVLRTASWDPAASWDRLPAGGRAAARNDTDPVGRAMLLDAVAAFERAGGVTHLLTEQDVRTFAALRELLDGRHPALETWLLARRPASATPLLAAILGPLFGELAPEPAQYPPVIAVPASRSPFVVTAPATAHLRPLAGQPEPAQPALAIVATPTPEPRPTPPAPVAVPGLAPRPAAMTAPAPTVVRGIEPTTVSRPADLGPPAAEVPPAPSEDPTWRPPSRDGALVRPPVPANPTAARAPWGLPPRELVRPGLAAAALLVPVPVPGSANGGPAGPATPTAPTPAPAPAMAPAPTAPARPVPVAGAPSALAGPASEAPVTPPGTVPVPVPVTLPVAAQAASPAPASAAVEPSSPTGPPPQAVRSNGARPPAWPQRVAPVRTAGLVPVTPMAPASARPPVSAEPPASVSEPPPSIPEPAASVSEPPASVPAAAEPPVTVAAEFSLDPVTAVPVAVPAAPAAFSDLTISVGPAVTAEPARPAPRFELPVLVAQPTGRGERADDAAAAEPTTATSGAAESVPIGTAAGPRAPVRLPLAALRRHTVIFGGSGAGKTVLVRRLVEESALRGVSSIVLDLTGDLARLGDAWPSPPAGWVPGDAELAREYAANTDVVVWTPGRPDGRPLDAGTIDPGELLTPAPGRRARVSVVSLAGLPTDEARQVFVRQLQLATTAWARRLPATDRPLAGLVVMDEAHRLVPAGPPTPSTDSTLLLAAESADHGLGLIFAAPAPHALPDRVPRLAATQFFGRLNAPAQIDAARAMARALGGEAPEVGRLGVGEFYAAGAGLPFPCVTTALCLSHHPGWPLPVEEILARAGRGRTATVGPNGQSS</sequence>
<accession>E3J1E7</accession>
<feature type="region of interest" description="Disordered" evidence="1">
    <location>
        <begin position="1076"/>
        <end position="1106"/>
    </location>
</feature>
<feature type="region of interest" description="Disordered" evidence="1">
    <location>
        <begin position="855"/>
        <end position="905"/>
    </location>
</feature>
<feature type="compositionally biased region" description="Pro residues" evidence="1">
    <location>
        <begin position="863"/>
        <end position="884"/>
    </location>
</feature>
<feature type="region of interest" description="Disordered" evidence="1">
    <location>
        <begin position="972"/>
        <end position="1016"/>
    </location>
</feature>
<dbReference type="InterPro" id="IPR003593">
    <property type="entry name" value="AAA+_ATPase"/>
</dbReference>
<feature type="domain" description="AAA+ ATPase" evidence="2">
    <location>
        <begin position="57"/>
        <end position="336"/>
    </location>
</feature>
<dbReference type="Pfam" id="PF01935">
    <property type="entry name" value="DUF87"/>
    <property type="match status" value="1"/>
</dbReference>
<feature type="region of interest" description="Disordered" evidence="1">
    <location>
        <begin position="928"/>
        <end position="957"/>
    </location>
</feature>
<dbReference type="InParanoid" id="E3J1E7"/>
<evidence type="ECO:0000256" key="1">
    <source>
        <dbReference type="SAM" id="MobiDB-lite"/>
    </source>
</evidence>
<keyword evidence="4" id="KW-1185">Reference proteome</keyword>
<dbReference type="Gene3D" id="3.40.50.300">
    <property type="entry name" value="P-loop containing nucleotide triphosphate hydrolases"/>
    <property type="match status" value="2"/>
</dbReference>
<feature type="domain" description="AAA+ ATPase" evidence="2">
    <location>
        <begin position="1121"/>
        <end position="1408"/>
    </location>
</feature>
<dbReference type="eggNOG" id="COG0433">
    <property type="taxonomic scope" value="Bacteria"/>
</dbReference>
<evidence type="ECO:0000259" key="2">
    <source>
        <dbReference type="SMART" id="SM00382"/>
    </source>
</evidence>
<dbReference type="InterPro" id="IPR008571">
    <property type="entry name" value="HerA-like"/>
</dbReference>
<dbReference type="HOGENOM" id="CLU_253578_0_0_11"/>
<evidence type="ECO:0000313" key="3">
    <source>
        <dbReference type="EMBL" id="ADP80468.1"/>
    </source>
</evidence>
<dbReference type="InterPro" id="IPR027417">
    <property type="entry name" value="P-loop_NTPase"/>
</dbReference>
<evidence type="ECO:0000313" key="4">
    <source>
        <dbReference type="Proteomes" id="UP000002484"/>
    </source>
</evidence>
<dbReference type="SMART" id="SM00382">
    <property type="entry name" value="AAA"/>
    <property type="match status" value="2"/>
</dbReference>
<dbReference type="SUPFAM" id="SSF52540">
    <property type="entry name" value="P-loop containing nucleoside triphosphate hydrolases"/>
    <property type="match status" value="1"/>
</dbReference>
<organism evidence="3 4">
    <name type="scientific">Pseudofrankia inefficax (strain DSM 45817 / CECT 9037 / DDB 130130 / EuI1c)</name>
    <name type="common">Frankia inefficax</name>
    <dbReference type="NCBI Taxonomy" id="298654"/>
    <lineage>
        <taxon>Bacteria</taxon>
        <taxon>Bacillati</taxon>
        <taxon>Actinomycetota</taxon>
        <taxon>Actinomycetes</taxon>
        <taxon>Frankiales</taxon>
        <taxon>Frankiaceae</taxon>
        <taxon>Pseudofrankia</taxon>
    </lineage>
</organism>
<gene>
    <name evidence="3" type="ordered locus">FraEuI1c_2432</name>
</gene>
<feature type="compositionally biased region" description="Low complexity" evidence="1">
    <location>
        <begin position="928"/>
        <end position="937"/>
    </location>
</feature>
<feature type="region of interest" description="Disordered" evidence="1">
    <location>
        <begin position="260"/>
        <end position="280"/>
    </location>
</feature>
<dbReference type="PANTHER" id="PTHR42957:SF1">
    <property type="entry name" value="HELICASE MJ1565-RELATED"/>
    <property type="match status" value="1"/>
</dbReference>
<feature type="compositionally biased region" description="Low complexity" evidence="1">
    <location>
        <begin position="975"/>
        <end position="992"/>
    </location>
</feature>
<dbReference type="STRING" id="298654.FraEuI1c_2432"/>
<feature type="compositionally biased region" description="Low complexity" evidence="1">
    <location>
        <begin position="1086"/>
        <end position="1101"/>
    </location>
</feature>
<proteinExistence type="predicted"/>
<feature type="compositionally biased region" description="Low complexity" evidence="1">
    <location>
        <begin position="885"/>
        <end position="902"/>
    </location>
</feature>
<dbReference type="EMBL" id="CP002299">
    <property type="protein sequence ID" value="ADP80468.1"/>
    <property type="molecule type" value="Genomic_DNA"/>
</dbReference>
<dbReference type="InterPro" id="IPR002789">
    <property type="entry name" value="HerA_central"/>
</dbReference>
<dbReference type="CDD" id="cd01127">
    <property type="entry name" value="TrwB_TraG_TraD_VirD4"/>
    <property type="match status" value="1"/>
</dbReference>